<evidence type="ECO:0000256" key="1">
    <source>
        <dbReference type="SAM" id="MobiDB-lite"/>
    </source>
</evidence>
<sequence length="399" mass="41719">MTSDNGVISLPPSPDAPSDDSSSEGSAMLVFFFFFEDRGPGFLNSKSRAAALTPDGPGHAVQRLTGCPDRVFIRGFPSSSHRDDPDSAGASLTVVADRAIEVRAAYPYAHQAKGKSLMDTRSPRGGTAGYVGLPPRRGGIPTKTPGVAIPAAGGGDRDPGLAVAILRTPGTRSLHHVSVGEAGRTRPPERAPGGPINRASPTLTRRGGSVVVYSWAAPPVLRCREGFYAFGVCTPRLLTWSIGPARASHPISGDVPRSIHSGPRHTPTETHLVAYSSMRMSSSGDVPRSIFSGPGHVSTATLLVSISGTFDSARRRPLTSSNLSAIHPIHPARPIVSGIGKSTVLSPSHTGPSVFPAASSILRSMQAFQFSPWSLMASNSAMRNPASLSFGVVRISVNL</sequence>
<keyword evidence="3" id="KW-1185">Reference proteome</keyword>
<dbReference type="InParanoid" id="E2ANU4"/>
<proteinExistence type="predicted"/>
<feature type="region of interest" description="Disordered" evidence="1">
    <location>
        <begin position="177"/>
        <end position="203"/>
    </location>
</feature>
<accession>E2ANU4</accession>
<dbReference type="Proteomes" id="UP000000311">
    <property type="component" value="Unassembled WGS sequence"/>
</dbReference>
<reference evidence="2 3" key="1">
    <citation type="journal article" date="2010" name="Science">
        <title>Genomic comparison of the ants Camponotus floridanus and Harpegnathos saltator.</title>
        <authorList>
            <person name="Bonasio R."/>
            <person name="Zhang G."/>
            <person name="Ye C."/>
            <person name="Mutti N.S."/>
            <person name="Fang X."/>
            <person name="Qin N."/>
            <person name="Donahue G."/>
            <person name="Yang P."/>
            <person name="Li Q."/>
            <person name="Li C."/>
            <person name="Zhang P."/>
            <person name="Huang Z."/>
            <person name="Berger S.L."/>
            <person name="Reinberg D."/>
            <person name="Wang J."/>
            <person name="Liebig J."/>
        </authorList>
    </citation>
    <scope>NUCLEOTIDE SEQUENCE [LARGE SCALE GENOMIC DNA]</scope>
    <source>
        <strain evidence="3">C129</strain>
    </source>
</reference>
<organism evidence="3">
    <name type="scientific">Camponotus floridanus</name>
    <name type="common">Florida carpenter ant</name>
    <dbReference type="NCBI Taxonomy" id="104421"/>
    <lineage>
        <taxon>Eukaryota</taxon>
        <taxon>Metazoa</taxon>
        <taxon>Ecdysozoa</taxon>
        <taxon>Arthropoda</taxon>
        <taxon>Hexapoda</taxon>
        <taxon>Insecta</taxon>
        <taxon>Pterygota</taxon>
        <taxon>Neoptera</taxon>
        <taxon>Endopterygota</taxon>
        <taxon>Hymenoptera</taxon>
        <taxon>Apocrita</taxon>
        <taxon>Aculeata</taxon>
        <taxon>Formicoidea</taxon>
        <taxon>Formicidae</taxon>
        <taxon>Formicinae</taxon>
        <taxon>Camponotus</taxon>
    </lineage>
</organism>
<gene>
    <name evidence="2" type="ORF">EAG_08001</name>
</gene>
<protein>
    <submittedName>
        <fullName evidence="2">Uncharacterized protein</fullName>
    </submittedName>
</protein>
<name>E2ANU4_CAMFO</name>
<dbReference type="AlphaFoldDB" id="E2ANU4"/>
<feature type="region of interest" description="Disordered" evidence="1">
    <location>
        <begin position="1"/>
        <end position="22"/>
    </location>
</feature>
<evidence type="ECO:0000313" key="3">
    <source>
        <dbReference type="Proteomes" id="UP000000311"/>
    </source>
</evidence>
<feature type="region of interest" description="Disordered" evidence="1">
    <location>
        <begin position="115"/>
        <end position="141"/>
    </location>
</feature>
<dbReference type="EMBL" id="GL441356">
    <property type="protein sequence ID" value="EFN64894.1"/>
    <property type="molecule type" value="Genomic_DNA"/>
</dbReference>
<evidence type="ECO:0000313" key="2">
    <source>
        <dbReference type="EMBL" id="EFN64894.1"/>
    </source>
</evidence>